<feature type="domain" description="Dinitrogenase iron-molybdenum cofactor biosynthesis" evidence="2">
    <location>
        <begin position="118"/>
        <end position="200"/>
    </location>
</feature>
<dbReference type="InterPro" id="IPR036105">
    <property type="entry name" value="DiNase_FeMo-co_biosyn_sf"/>
</dbReference>
<dbReference type="InterPro" id="IPR002852">
    <property type="entry name" value="UPF0251"/>
</dbReference>
<dbReference type="AlphaFoldDB" id="A0A9D2B405"/>
<dbReference type="Gene3D" id="1.10.10.10">
    <property type="entry name" value="Winged helix-like DNA-binding domain superfamily/Winged helix DNA-binding domain"/>
    <property type="match status" value="1"/>
</dbReference>
<dbReference type="InterPro" id="IPR036388">
    <property type="entry name" value="WH-like_DNA-bd_sf"/>
</dbReference>
<reference evidence="3" key="2">
    <citation type="submission" date="2021-04" db="EMBL/GenBank/DDBJ databases">
        <authorList>
            <person name="Gilroy R."/>
        </authorList>
    </citation>
    <scope>NUCLEOTIDE SEQUENCE</scope>
    <source>
        <strain evidence="3">ChiSjej1B19-8411</strain>
    </source>
</reference>
<organism evidence="3 4">
    <name type="scientific">Candidatus Blautia gallistercoris</name>
    <dbReference type="NCBI Taxonomy" id="2838490"/>
    <lineage>
        <taxon>Bacteria</taxon>
        <taxon>Bacillati</taxon>
        <taxon>Bacillota</taxon>
        <taxon>Clostridia</taxon>
        <taxon>Lachnospirales</taxon>
        <taxon>Lachnospiraceae</taxon>
        <taxon>Blautia</taxon>
    </lineage>
</organism>
<accession>A0A9D2B405</accession>
<evidence type="ECO:0000256" key="1">
    <source>
        <dbReference type="ARBA" id="ARBA00009350"/>
    </source>
</evidence>
<name>A0A9D2B405_9FIRM</name>
<gene>
    <name evidence="3" type="ORF">IAA45_11655</name>
</gene>
<dbReference type="Proteomes" id="UP000886817">
    <property type="component" value="Unassembled WGS sequence"/>
</dbReference>
<dbReference type="SUPFAM" id="SSF88659">
    <property type="entry name" value="Sigma3 and sigma4 domains of RNA polymerase sigma factors"/>
    <property type="match status" value="1"/>
</dbReference>
<dbReference type="InterPro" id="IPR003731">
    <property type="entry name" value="Di-Nase_FeMo-co_biosynth"/>
</dbReference>
<comment type="similarity">
    <text evidence="1">Belongs to the UPF0251 family.</text>
</comment>
<reference evidence="3" key="1">
    <citation type="journal article" date="2021" name="PeerJ">
        <title>Extensive microbial diversity within the chicken gut microbiome revealed by metagenomics and culture.</title>
        <authorList>
            <person name="Gilroy R."/>
            <person name="Ravi A."/>
            <person name="Getino M."/>
            <person name="Pursley I."/>
            <person name="Horton D.L."/>
            <person name="Alikhan N.F."/>
            <person name="Baker D."/>
            <person name="Gharbi K."/>
            <person name="Hall N."/>
            <person name="Watson M."/>
            <person name="Adriaenssens E.M."/>
            <person name="Foster-Nyarko E."/>
            <person name="Jarju S."/>
            <person name="Secka A."/>
            <person name="Antonio M."/>
            <person name="Oren A."/>
            <person name="Chaudhuri R.R."/>
            <person name="La Ragione R."/>
            <person name="Hildebrand F."/>
            <person name="Pallen M.J."/>
        </authorList>
    </citation>
    <scope>NUCLEOTIDE SEQUENCE</scope>
    <source>
        <strain evidence="3">ChiSjej1B19-8411</strain>
    </source>
</reference>
<sequence length="225" mass="25275">MPRPNKCKKVGQLPRFRAFFTKEATEKMKIVLQVEEFEAIRLIDYLGMTQEECAASMEVGRATVQSLYTSARGKLARYLVEGGTLEIEGGNYSLDNRGTEISERKEKPRTRIAVPWEDGRIFPHFGRARCFKLYDVVQNQVTDTRILDSGEYSRRMLADLLSREAVQIVICGGIGAGARNALAEREIRIYPGAEGDADMQVLSFLSGGGSTRRERNSERPEECKG</sequence>
<dbReference type="PANTHER" id="PTHR37478">
    <property type="match status" value="1"/>
</dbReference>
<evidence type="ECO:0000259" key="2">
    <source>
        <dbReference type="Pfam" id="PF02579"/>
    </source>
</evidence>
<dbReference type="PANTHER" id="PTHR37478:SF2">
    <property type="entry name" value="UPF0251 PROTEIN TK0562"/>
    <property type="match status" value="1"/>
</dbReference>
<dbReference type="SUPFAM" id="SSF53146">
    <property type="entry name" value="Nitrogenase accessory factor-like"/>
    <property type="match status" value="1"/>
</dbReference>
<proteinExistence type="inferred from homology"/>
<evidence type="ECO:0000313" key="3">
    <source>
        <dbReference type="EMBL" id="HIX60353.1"/>
    </source>
</evidence>
<comment type="caution">
    <text evidence="3">The sequence shown here is derived from an EMBL/GenBank/DDBJ whole genome shotgun (WGS) entry which is preliminary data.</text>
</comment>
<evidence type="ECO:0000313" key="4">
    <source>
        <dbReference type="Proteomes" id="UP000886817"/>
    </source>
</evidence>
<dbReference type="InterPro" id="IPR013324">
    <property type="entry name" value="RNA_pol_sigma_r3/r4-like"/>
</dbReference>
<dbReference type="Pfam" id="PF02001">
    <property type="entry name" value="DUF134"/>
    <property type="match status" value="1"/>
</dbReference>
<dbReference type="EMBL" id="DXEX01000247">
    <property type="protein sequence ID" value="HIX60353.1"/>
    <property type="molecule type" value="Genomic_DNA"/>
</dbReference>
<protein>
    <submittedName>
        <fullName evidence="3">DUF134 domain-containing protein</fullName>
    </submittedName>
</protein>
<dbReference type="Gene3D" id="3.30.420.130">
    <property type="entry name" value="Dinitrogenase iron-molybdenum cofactor biosynthesis domain"/>
    <property type="match status" value="1"/>
</dbReference>
<dbReference type="Pfam" id="PF02579">
    <property type="entry name" value="Nitro_FeMo-Co"/>
    <property type="match status" value="1"/>
</dbReference>